<reference evidence="1 2" key="1">
    <citation type="journal article" date="2018" name="Sci. Rep.">
        <title>Genome sequence of the cauliflower mushroom Sparassis crispa (Hanabiratake) and its association with beneficial usage.</title>
        <authorList>
            <person name="Kiyama R."/>
            <person name="Furutani Y."/>
            <person name="Kawaguchi K."/>
            <person name="Nakanishi T."/>
        </authorList>
    </citation>
    <scope>NUCLEOTIDE SEQUENCE [LARGE SCALE GENOMIC DNA]</scope>
</reference>
<dbReference type="GeneID" id="38780623"/>
<dbReference type="Proteomes" id="UP000287166">
    <property type="component" value="Unassembled WGS sequence"/>
</dbReference>
<evidence type="ECO:0000313" key="1">
    <source>
        <dbReference type="EMBL" id="GBE83706.1"/>
    </source>
</evidence>
<proteinExistence type="predicted"/>
<sequence>MSTHGPLYSATPVTMSCPTGAAGAASEDMRTRIDLKSVPSELCGFEGTWWRSSSFRHGYMLAYPACFNVRGDHNSETINFTGSPLTSARAASFARNLTHLSRESIFICLRRGHYSLRCFPASLETLSETARIRNSLLGTNGTAAAQLLDTESMAAVS</sequence>
<comment type="caution">
    <text evidence="1">The sequence shown here is derived from an EMBL/GenBank/DDBJ whole genome shotgun (WGS) entry which is preliminary data.</text>
</comment>
<name>A0A401GNB6_9APHY</name>
<dbReference type="InParanoid" id="A0A401GNB6"/>
<protein>
    <submittedName>
        <fullName evidence="1">Uncharacterized protein</fullName>
    </submittedName>
</protein>
<dbReference type="AlphaFoldDB" id="A0A401GNB6"/>
<keyword evidence="2" id="KW-1185">Reference proteome</keyword>
<evidence type="ECO:0000313" key="2">
    <source>
        <dbReference type="Proteomes" id="UP000287166"/>
    </source>
</evidence>
<dbReference type="EMBL" id="BFAD01000005">
    <property type="protein sequence ID" value="GBE83706.1"/>
    <property type="molecule type" value="Genomic_DNA"/>
</dbReference>
<organism evidence="1 2">
    <name type="scientific">Sparassis crispa</name>
    <dbReference type="NCBI Taxonomy" id="139825"/>
    <lineage>
        <taxon>Eukaryota</taxon>
        <taxon>Fungi</taxon>
        <taxon>Dikarya</taxon>
        <taxon>Basidiomycota</taxon>
        <taxon>Agaricomycotina</taxon>
        <taxon>Agaricomycetes</taxon>
        <taxon>Polyporales</taxon>
        <taxon>Sparassidaceae</taxon>
        <taxon>Sparassis</taxon>
    </lineage>
</organism>
<dbReference type="RefSeq" id="XP_027614619.1">
    <property type="nucleotide sequence ID" value="XM_027758818.1"/>
</dbReference>
<accession>A0A401GNB6</accession>
<gene>
    <name evidence="1" type="ORF">SCP_0507620</name>
</gene>